<evidence type="ECO:0000313" key="2">
    <source>
        <dbReference type="Proteomes" id="UP001057402"/>
    </source>
</evidence>
<organism evidence="1 2">
    <name type="scientific">Melastoma candidum</name>
    <dbReference type="NCBI Taxonomy" id="119954"/>
    <lineage>
        <taxon>Eukaryota</taxon>
        <taxon>Viridiplantae</taxon>
        <taxon>Streptophyta</taxon>
        <taxon>Embryophyta</taxon>
        <taxon>Tracheophyta</taxon>
        <taxon>Spermatophyta</taxon>
        <taxon>Magnoliopsida</taxon>
        <taxon>eudicotyledons</taxon>
        <taxon>Gunneridae</taxon>
        <taxon>Pentapetalae</taxon>
        <taxon>rosids</taxon>
        <taxon>malvids</taxon>
        <taxon>Myrtales</taxon>
        <taxon>Melastomataceae</taxon>
        <taxon>Melastomatoideae</taxon>
        <taxon>Melastomateae</taxon>
        <taxon>Melastoma</taxon>
    </lineage>
</organism>
<comment type="caution">
    <text evidence="1">The sequence shown here is derived from an EMBL/GenBank/DDBJ whole genome shotgun (WGS) entry which is preliminary data.</text>
</comment>
<evidence type="ECO:0000313" key="1">
    <source>
        <dbReference type="EMBL" id="KAI4368017.1"/>
    </source>
</evidence>
<keyword evidence="2" id="KW-1185">Reference proteome</keyword>
<dbReference type="EMBL" id="CM042884">
    <property type="protein sequence ID" value="KAI4368017.1"/>
    <property type="molecule type" value="Genomic_DNA"/>
</dbReference>
<dbReference type="Proteomes" id="UP001057402">
    <property type="component" value="Chromosome 5"/>
</dbReference>
<proteinExistence type="predicted"/>
<name>A0ACB9QW81_9MYRT</name>
<reference evidence="2" key="1">
    <citation type="journal article" date="2023" name="Front. Plant Sci.">
        <title>Chromosomal-level genome assembly of Melastoma candidum provides insights into trichome evolution.</title>
        <authorList>
            <person name="Zhong Y."/>
            <person name="Wu W."/>
            <person name="Sun C."/>
            <person name="Zou P."/>
            <person name="Liu Y."/>
            <person name="Dai S."/>
            <person name="Zhou R."/>
        </authorList>
    </citation>
    <scope>NUCLEOTIDE SEQUENCE [LARGE SCALE GENOMIC DNA]</scope>
</reference>
<sequence>MLMPLRRVISPSGVSFLEVNIDSVDEPSNSNYTSPKGNKNMDVLDEDDLLDDEPLPLLRLSLVDERCSNHKPITKDSVTRYCPSCKEHRQATKKLELWAVEAS</sequence>
<protein>
    <submittedName>
        <fullName evidence="1">Uncharacterized protein</fullName>
    </submittedName>
</protein>
<gene>
    <name evidence="1" type="ORF">MLD38_016630</name>
</gene>
<accession>A0ACB9QW81</accession>